<feature type="region of interest" description="Disordered" evidence="1">
    <location>
        <begin position="176"/>
        <end position="197"/>
    </location>
</feature>
<feature type="compositionally biased region" description="Polar residues" evidence="1">
    <location>
        <begin position="176"/>
        <end position="191"/>
    </location>
</feature>
<gene>
    <name evidence="3" type="ORF">Fcan01_24542</name>
</gene>
<proteinExistence type="predicted"/>
<feature type="chain" id="PRO_5012217693" evidence="2">
    <location>
        <begin position="27"/>
        <end position="635"/>
    </location>
</feature>
<dbReference type="Proteomes" id="UP000198287">
    <property type="component" value="Unassembled WGS sequence"/>
</dbReference>
<evidence type="ECO:0000313" key="4">
    <source>
        <dbReference type="Proteomes" id="UP000198287"/>
    </source>
</evidence>
<evidence type="ECO:0000256" key="1">
    <source>
        <dbReference type="SAM" id="MobiDB-lite"/>
    </source>
</evidence>
<protein>
    <submittedName>
        <fullName evidence="3">Uncharacterized protein</fullName>
    </submittedName>
</protein>
<feature type="signal peptide" evidence="2">
    <location>
        <begin position="1"/>
        <end position="26"/>
    </location>
</feature>
<reference evidence="3 4" key="1">
    <citation type="submission" date="2015-12" db="EMBL/GenBank/DDBJ databases">
        <title>The genome of Folsomia candida.</title>
        <authorList>
            <person name="Faddeeva A."/>
            <person name="Derks M.F."/>
            <person name="Anvar Y."/>
            <person name="Smit S."/>
            <person name="Van Straalen N."/>
            <person name="Roelofs D."/>
        </authorList>
    </citation>
    <scope>NUCLEOTIDE SEQUENCE [LARGE SCALE GENOMIC DNA]</scope>
    <source>
        <strain evidence="3 4">VU population</strain>
        <tissue evidence="3">Whole body</tissue>
    </source>
</reference>
<keyword evidence="2" id="KW-0732">Signal</keyword>
<comment type="caution">
    <text evidence="3">The sequence shown here is derived from an EMBL/GenBank/DDBJ whole genome shotgun (WGS) entry which is preliminary data.</text>
</comment>
<evidence type="ECO:0000256" key="2">
    <source>
        <dbReference type="SAM" id="SignalP"/>
    </source>
</evidence>
<organism evidence="3 4">
    <name type="scientific">Folsomia candida</name>
    <name type="common">Springtail</name>
    <dbReference type="NCBI Taxonomy" id="158441"/>
    <lineage>
        <taxon>Eukaryota</taxon>
        <taxon>Metazoa</taxon>
        <taxon>Ecdysozoa</taxon>
        <taxon>Arthropoda</taxon>
        <taxon>Hexapoda</taxon>
        <taxon>Collembola</taxon>
        <taxon>Entomobryomorpha</taxon>
        <taxon>Isotomoidea</taxon>
        <taxon>Isotomidae</taxon>
        <taxon>Proisotominae</taxon>
        <taxon>Folsomia</taxon>
    </lineage>
</organism>
<accession>A0A226D7B9</accession>
<keyword evidence="4" id="KW-1185">Reference proteome</keyword>
<sequence length="635" mass="69923">MMPFQYQPISLCQLALVINFLGSANSASITGTERKGLEVYVSAAAIIQPLNGVKVFTDEQEITFLIPDLPSLPPDKSYNCPPGASWCGYINDIHHVEEQTSNLLNVLHQAFTYDGISKAPASDSSNKNVDQTNPNYKQELANSAGQQWYSDMILALEDRKLDGEVEFSRRRRSINSSTDIEGKENGNQTDPNARGRRGAFGTVVKTGIAVGVPILLDFIKDKLFVPDHAIADKLAELKSKLPEQFKVFADLPTIQSSFTATRKVAAAVVKFANKNFAQEFSINNGKFGSTISDWITATNFNQMSSSNSVNHLALLVGHFSALSDCRDGNVHLVFVPPAVLEPQLVKLEKKLDPSLEMVVPSKESSMYYTMQCAKLQIFVSDYPVSDLDENECDPIGTGFCKLPQASNSDMPGHYCLMTMMDSTTADENKSACKLKCVEGTKTSVTQISDDSLVVAHLPKLGATVICDSGFTMNIKHEVDVGAIRFDLGCGCCVMYEGKIIGKSYRKFCDINMPSVKWGQILPIQFSSLHNWIPVLEGGLQAMKYNNAEDILDPDFIVITSEGPTNTESSAIFTYEMPIGSIFLFALELLGLTAFCYRYRIGPFAVLAMLPRFVAAKNYPIRDSPTEIYTLLYTIV</sequence>
<evidence type="ECO:0000313" key="3">
    <source>
        <dbReference type="EMBL" id="OXA40754.1"/>
    </source>
</evidence>
<dbReference type="EMBL" id="LNIX01000032">
    <property type="protein sequence ID" value="OXA40754.1"/>
    <property type="molecule type" value="Genomic_DNA"/>
</dbReference>
<name>A0A226D7B9_FOLCA</name>
<dbReference type="AlphaFoldDB" id="A0A226D7B9"/>